<comment type="caution">
    <text evidence="1">The sequence shown here is derived from an EMBL/GenBank/DDBJ whole genome shotgun (WGS) entry which is preliminary data.</text>
</comment>
<dbReference type="EMBL" id="JBHSFA010000007">
    <property type="protein sequence ID" value="MFC4542622.1"/>
    <property type="molecule type" value="Genomic_DNA"/>
</dbReference>
<dbReference type="AlphaFoldDB" id="A0ABD5PQ07"/>
<protein>
    <submittedName>
        <fullName evidence="1">Uncharacterized protein</fullName>
    </submittedName>
</protein>
<organism evidence="1 2">
    <name type="scientific">Halosolutus amylolyticus</name>
    <dbReference type="NCBI Taxonomy" id="2932267"/>
    <lineage>
        <taxon>Archaea</taxon>
        <taxon>Methanobacteriati</taxon>
        <taxon>Methanobacteriota</taxon>
        <taxon>Stenosarchaea group</taxon>
        <taxon>Halobacteria</taxon>
        <taxon>Halobacteriales</taxon>
        <taxon>Natrialbaceae</taxon>
        <taxon>Halosolutus</taxon>
    </lineage>
</organism>
<proteinExistence type="predicted"/>
<dbReference type="Proteomes" id="UP001595898">
    <property type="component" value="Unassembled WGS sequence"/>
</dbReference>
<evidence type="ECO:0000313" key="1">
    <source>
        <dbReference type="EMBL" id="MFC4542622.1"/>
    </source>
</evidence>
<evidence type="ECO:0000313" key="2">
    <source>
        <dbReference type="Proteomes" id="UP001595898"/>
    </source>
</evidence>
<gene>
    <name evidence="1" type="ORF">ACFO5R_11895</name>
</gene>
<name>A0ABD5PQ07_9EURY</name>
<reference evidence="1 2" key="1">
    <citation type="journal article" date="2019" name="Int. J. Syst. Evol. Microbiol.">
        <title>The Global Catalogue of Microorganisms (GCM) 10K type strain sequencing project: providing services to taxonomists for standard genome sequencing and annotation.</title>
        <authorList>
            <consortium name="The Broad Institute Genomics Platform"/>
            <consortium name="The Broad Institute Genome Sequencing Center for Infectious Disease"/>
            <person name="Wu L."/>
            <person name="Ma J."/>
        </authorList>
    </citation>
    <scope>NUCLEOTIDE SEQUENCE [LARGE SCALE GENOMIC DNA]</scope>
    <source>
        <strain evidence="1 2">WLHS5</strain>
    </source>
</reference>
<dbReference type="RefSeq" id="WP_250140831.1">
    <property type="nucleotide sequence ID" value="NZ_JALIQP010000002.1"/>
</dbReference>
<keyword evidence="2" id="KW-1185">Reference proteome</keyword>
<sequence length="66" mass="7359">MSAVEQASTMCELSPDCSSDEHCQLVLRNLETGNRTVEYYCKAHLVLRVWEVEQSDGLAAVEATQL</sequence>
<accession>A0ABD5PQ07</accession>